<evidence type="ECO:0000313" key="2">
    <source>
        <dbReference type="EMBL" id="KAJ7720747.1"/>
    </source>
</evidence>
<sequence>MTTQLRIDGIHTPHLFAFSHAIGTIMITSRGSSALTRRQARIHATVPSILDIISASRGRYSDSGASGVGRIFRFQITKAARMQWNEGARIPAVGPPAIPREFHPPPPPRRRAVPDARGGRKMFPAQCTVTTPRGGLHSVMARGPPLVAAGVYFKFIFGMPDVVRMFMFNFIVIRSSVGHRSATIDRVPGVSTADSERAHGECGVLDDCVQGSTLGELLLAHGGYPGFECGLFVPTHRVATGPGFVGVRCSLFGVWLFDGGDGMRMHV</sequence>
<dbReference type="Proteomes" id="UP001215280">
    <property type="component" value="Unassembled WGS sequence"/>
</dbReference>
<organism evidence="2 3">
    <name type="scientific">Mycena maculata</name>
    <dbReference type="NCBI Taxonomy" id="230809"/>
    <lineage>
        <taxon>Eukaryota</taxon>
        <taxon>Fungi</taxon>
        <taxon>Dikarya</taxon>
        <taxon>Basidiomycota</taxon>
        <taxon>Agaricomycotina</taxon>
        <taxon>Agaricomycetes</taxon>
        <taxon>Agaricomycetidae</taxon>
        <taxon>Agaricales</taxon>
        <taxon>Marasmiineae</taxon>
        <taxon>Mycenaceae</taxon>
        <taxon>Mycena</taxon>
    </lineage>
</organism>
<evidence type="ECO:0000256" key="1">
    <source>
        <dbReference type="SAM" id="MobiDB-lite"/>
    </source>
</evidence>
<dbReference type="AlphaFoldDB" id="A0AAD7HI31"/>
<protein>
    <submittedName>
        <fullName evidence="2">Uncharacterized protein</fullName>
    </submittedName>
</protein>
<dbReference type="EMBL" id="JARJLG010000275">
    <property type="protein sequence ID" value="KAJ7720747.1"/>
    <property type="molecule type" value="Genomic_DNA"/>
</dbReference>
<comment type="caution">
    <text evidence="2">The sequence shown here is derived from an EMBL/GenBank/DDBJ whole genome shotgun (WGS) entry which is preliminary data.</text>
</comment>
<gene>
    <name evidence="2" type="ORF">DFH07DRAFT_784289</name>
</gene>
<name>A0AAD7HI31_9AGAR</name>
<reference evidence="2" key="1">
    <citation type="submission" date="2023-03" db="EMBL/GenBank/DDBJ databases">
        <title>Massive genome expansion in bonnet fungi (Mycena s.s.) driven by repeated elements and novel gene families across ecological guilds.</title>
        <authorList>
            <consortium name="Lawrence Berkeley National Laboratory"/>
            <person name="Harder C.B."/>
            <person name="Miyauchi S."/>
            <person name="Viragh M."/>
            <person name="Kuo A."/>
            <person name="Thoen E."/>
            <person name="Andreopoulos B."/>
            <person name="Lu D."/>
            <person name="Skrede I."/>
            <person name="Drula E."/>
            <person name="Henrissat B."/>
            <person name="Morin E."/>
            <person name="Kohler A."/>
            <person name="Barry K."/>
            <person name="LaButti K."/>
            <person name="Morin E."/>
            <person name="Salamov A."/>
            <person name="Lipzen A."/>
            <person name="Mereny Z."/>
            <person name="Hegedus B."/>
            <person name="Baldrian P."/>
            <person name="Stursova M."/>
            <person name="Weitz H."/>
            <person name="Taylor A."/>
            <person name="Grigoriev I.V."/>
            <person name="Nagy L.G."/>
            <person name="Martin F."/>
            <person name="Kauserud H."/>
        </authorList>
    </citation>
    <scope>NUCLEOTIDE SEQUENCE</scope>
    <source>
        <strain evidence="2">CBHHK188m</strain>
    </source>
</reference>
<feature type="region of interest" description="Disordered" evidence="1">
    <location>
        <begin position="95"/>
        <end position="119"/>
    </location>
</feature>
<keyword evidence="3" id="KW-1185">Reference proteome</keyword>
<accession>A0AAD7HI31</accession>
<evidence type="ECO:0000313" key="3">
    <source>
        <dbReference type="Proteomes" id="UP001215280"/>
    </source>
</evidence>
<proteinExistence type="predicted"/>